<dbReference type="SUPFAM" id="SSF52540">
    <property type="entry name" value="P-loop containing nucleoside triphosphate hydrolases"/>
    <property type="match status" value="1"/>
</dbReference>
<protein>
    <recommendedName>
        <fullName evidence="7">PNK FHA domain-containing protein</fullName>
    </recommendedName>
</protein>
<evidence type="ECO:0000313" key="8">
    <source>
        <dbReference type="EMBL" id="KAK6643210.1"/>
    </source>
</evidence>
<dbReference type="Gene3D" id="3.40.50.300">
    <property type="entry name" value="P-loop containing nucleotide triphosphate hydrolases"/>
    <property type="match status" value="1"/>
</dbReference>
<gene>
    <name evidence="8" type="ORF">RUM43_004714</name>
</gene>
<keyword evidence="4" id="KW-0234">DNA repair</keyword>
<dbReference type="Gene3D" id="3.40.50.1000">
    <property type="entry name" value="HAD superfamily/HAD-like"/>
    <property type="match status" value="1"/>
</dbReference>
<keyword evidence="3" id="KW-0378">Hydrolase</keyword>
<dbReference type="NCBIfam" id="TIGR01664">
    <property type="entry name" value="DNA-3'-Pase"/>
    <property type="match status" value="1"/>
</dbReference>
<dbReference type="CDD" id="cd01625">
    <property type="entry name" value="HAD_PNP"/>
    <property type="match status" value="1"/>
</dbReference>
<dbReference type="GO" id="GO:0005634">
    <property type="term" value="C:nucleus"/>
    <property type="evidence" value="ECO:0007669"/>
    <property type="project" value="UniProtKB-SubCell"/>
</dbReference>
<dbReference type="InterPro" id="IPR006551">
    <property type="entry name" value="Polynucleotide_phosphatase"/>
</dbReference>
<comment type="caution">
    <text evidence="8">The sequence shown here is derived from an EMBL/GenBank/DDBJ whole genome shotgun (WGS) entry which is preliminary data.</text>
</comment>
<dbReference type="Pfam" id="PF17913">
    <property type="entry name" value="FHA_2"/>
    <property type="match status" value="1"/>
</dbReference>
<dbReference type="EMBL" id="JAWJWE010000002">
    <property type="protein sequence ID" value="KAK6643210.1"/>
    <property type="molecule type" value="Genomic_DNA"/>
</dbReference>
<keyword evidence="2" id="KW-0227">DNA damage</keyword>
<dbReference type="Gene3D" id="2.60.200.20">
    <property type="match status" value="1"/>
</dbReference>
<dbReference type="NCBIfam" id="TIGR01662">
    <property type="entry name" value="HAD-SF-IIIA"/>
    <property type="match status" value="1"/>
</dbReference>
<dbReference type="GO" id="GO:0003690">
    <property type="term" value="F:double-stranded DNA binding"/>
    <property type="evidence" value="ECO:0007669"/>
    <property type="project" value="TreeGrafter"/>
</dbReference>
<accession>A0AAN8XMD0</accession>
<dbReference type="InterPro" id="IPR023214">
    <property type="entry name" value="HAD_sf"/>
</dbReference>
<proteinExistence type="predicted"/>
<feature type="region of interest" description="Disordered" evidence="6">
    <location>
        <begin position="103"/>
        <end position="140"/>
    </location>
</feature>
<dbReference type="PANTHER" id="PTHR12083">
    <property type="entry name" value="BIFUNCTIONAL POLYNUCLEOTIDE PHOSPHATASE/KINASE"/>
    <property type="match status" value="1"/>
</dbReference>
<evidence type="ECO:0000256" key="3">
    <source>
        <dbReference type="ARBA" id="ARBA00022801"/>
    </source>
</evidence>
<dbReference type="FunFam" id="3.40.50.300:FF:000737">
    <property type="entry name" value="Bifunctional polynucleotide phosphatase/kinase"/>
    <property type="match status" value="1"/>
</dbReference>
<feature type="domain" description="PNK FHA" evidence="7">
    <location>
        <begin position="6"/>
        <end position="76"/>
    </location>
</feature>
<dbReference type="GO" id="GO:0046404">
    <property type="term" value="F:ATP-dependent polydeoxyribonucleotide 5'-hydroxyl-kinase activity"/>
    <property type="evidence" value="ECO:0007669"/>
    <property type="project" value="InterPro"/>
</dbReference>
<dbReference type="Pfam" id="PF13671">
    <property type="entry name" value="AAA_33"/>
    <property type="match status" value="1"/>
</dbReference>
<evidence type="ECO:0000313" key="9">
    <source>
        <dbReference type="Proteomes" id="UP001372834"/>
    </source>
</evidence>
<dbReference type="Pfam" id="PF08645">
    <property type="entry name" value="PNK3P"/>
    <property type="match status" value="1"/>
</dbReference>
<dbReference type="GO" id="GO:0046403">
    <property type="term" value="F:polynucleotide 3'-phosphatase activity"/>
    <property type="evidence" value="ECO:0007669"/>
    <property type="project" value="InterPro"/>
</dbReference>
<dbReference type="SUPFAM" id="SSF49879">
    <property type="entry name" value="SMAD/FHA domain"/>
    <property type="match status" value="1"/>
</dbReference>
<dbReference type="Proteomes" id="UP001372834">
    <property type="component" value="Unassembled WGS sequence"/>
</dbReference>
<dbReference type="InterPro" id="IPR027417">
    <property type="entry name" value="P-loop_NTPase"/>
</dbReference>
<dbReference type="GO" id="GO:0006281">
    <property type="term" value="P:DNA repair"/>
    <property type="evidence" value="ECO:0007669"/>
    <property type="project" value="UniProtKB-KW"/>
</dbReference>
<dbReference type="PANTHER" id="PTHR12083:SF9">
    <property type="entry name" value="BIFUNCTIONAL POLYNUCLEOTIDE PHOSPHATASE_KINASE"/>
    <property type="match status" value="1"/>
</dbReference>
<dbReference type="NCBIfam" id="TIGR01663">
    <property type="entry name" value="PNK-3'Pase"/>
    <property type="match status" value="1"/>
</dbReference>
<evidence type="ECO:0000256" key="2">
    <source>
        <dbReference type="ARBA" id="ARBA00022763"/>
    </source>
</evidence>
<evidence type="ECO:0000256" key="1">
    <source>
        <dbReference type="ARBA" id="ARBA00004123"/>
    </source>
</evidence>
<dbReference type="SUPFAM" id="SSF56784">
    <property type="entry name" value="HAD-like"/>
    <property type="match status" value="1"/>
</dbReference>
<evidence type="ECO:0000256" key="6">
    <source>
        <dbReference type="SAM" id="MobiDB-lite"/>
    </source>
</evidence>
<feature type="compositionally biased region" description="Low complexity" evidence="6">
    <location>
        <begin position="117"/>
        <end position="130"/>
    </location>
</feature>
<evidence type="ECO:0000256" key="5">
    <source>
        <dbReference type="ARBA" id="ARBA00023242"/>
    </source>
</evidence>
<name>A0AAN8XMD0_POLSC</name>
<dbReference type="InterPro" id="IPR008984">
    <property type="entry name" value="SMAD_FHA_dom_sf"/>
</dbReference>
<sequence>MTEIKCLLKCVQNTHEPFLLKNDEEVTFGRGPDTKIKDSRCSRTQIKLKANYDKKNVAITQIGRNACGLNGMALKKDSTVTVKHGDRIEILLGQYIHVIEFEPPPDTTGNVKKTRKSVSSSASDSQTSNKSAKHVLEVEDDKSTAKRSRLDIKSDWESVDDGKLLVYTPENVKPSCKIAAYDLDGTIIGTASGKVFPKNKDDWKILFQEVLVKLKLLHSESYKILIFTNQAGISAGKTNVNDFKSKVESIIKKLNVPVQVFVATGHTIYRKPALGMWEAAMERNDNLEVDRSKSFFCGDAAGREKNHQMKKDFSHTDILFAKNLGLNFETPEYHFLKHRMPLLKIKVFDPRTIPCDVPLCEPSSGTIISNKLEVVILVGFPGSGKTHFAKTHLIPAGYAHINRDTLGSWTKCANAMTAALSGKQSVVIDNTNPDVESRKRFITLAKNYTSSIRCFVMNTSMQHAKHNNKFRLLTDPSQAVSDIVIHTYASKYKEPTLEEGFSEILKINFWLTFKNAEHEKLYKLYLLEK</sequence>
<comment type="subcellular location">
    <subcellularLocation>
        <location evidence="1">Nucleus</location>
    </subcellularLocation>
</comment>
<evidence type="ECO:0000259" key="7">
    <source>
        <dbReference type="Pfam" id="PF17913"/>
    </source>
</evidence>
<evidence type="ECO:0000256" key="4">
    <source>
        <dbReference type="ARBA" id="ARBA00023204"/>
    </source>
</evidence>
<dbReference type="InterPro" id="IPR006550">
    <property type="entry name" value="PNKP"/>
</dbReference>
<dbReference type="InterPro" id="IPR013954">
    <property type="entry name" value="PNK3P"/>
</dbReference>
<dbReference type="FunFam" id="3.40.50.1000:FF:000078">
    <property type="entry name" value="Bifunctional polynucleotide phosphatase/kinase"/>
    <property type="match status" value="1"/>
</dbReference>
<dbReference type="InterPro" id="IPR006549">
    <property type="entry name" value="HAD-SF_hydro_IIIA"/>
</dbReference>
<keyword evidence="5" id="KW-0539">Nucleus</keyword>
<reference evidence="8 9" key="1">
    <citation type="submission" date="2023-10" db="EMBL/GenBank/DDBJ databases">
        <title>Genomes of two closely related lineages of the louse Polyplax serrata with different host specificities.</title>
        <authorList>
            <person name="Martinu J."/>
            <person name="Tarabai H."/>
            <person name="Stefka J."/>
            <person name="Hypsa V."/>
        </authorList>
    </citation>
    <scope>NUCLEOTIDE SEQUENCE [LARGE SCALE GENOMIC DNA]</scope>
    <source>
        <strain evidence="8">HR10_N</strain>
    </source>
</reference>
<dbReference type="AlphaFoldDB" id="A0AAN8XMD0"/>
<organism evidence="8 9">
    <name type="scientific">Polyplax serrata</name>
    <name type="common">Common mouse louse</name>
    <dbReference type="NCBI Taxonomy" id="468196"/>
    <lineage>
        <taxon>Eukaryota</taxon>
        <taxon>Metazoa</taxon>
        <taxon>Ecdysozoa</taxon>
        <taxon>Arthropoda</taxon>
        <taxon>Hexapoda</taxon>
        <taxon>Insecta</taxon>
        <taxon>Pterygota</taxon>
        <taxon>Neoptera</taxon>
        <taxon>Paraneoptera</taxon>
        <taxon>Psocodea</taxon>
        <taxon>Troctomorpha</taxon>
        <taxon>Phthiraptera</taxon>
        <taxon>Anoplura</taxon>
        <taxon>Polyplacidae</taxon>
        <taxon>Polyplax</taxon>
    </lineage>
</organism>
<dbReference type="InterPro" id="IPR036412">
    <property type="entry name" value="HAD-like_sf"/>
</dbReference>
<dbReference type="InterPro" id="IPR041388">
    <property type="entry name" value="FHA_2"/>
</dbReference>